<dbReference type="AlphaFoldDB" id="A0A7J8FTX2"/>
<feature type="region of interest" description="Disordered" evidence="1">
    <location>
        <begin position="1"/>
        <end position="35"/>
    </location>
</feature>
<reference evidence="2 3" key="1">
    <citation type="journal article" date="2020" name="Nature">
        <title>Six reference-quality genomes reveal evolution of bat adaptations.</title>
        <authorList>
            <person name="Jebb D."/>
            <person name="Huang Z."/>
            <person name="Pippel M."/>
            <person name="Hughes G.M."/>
            <person name="Lavrichenko K."/>
            <person name="Devanna P."/>
            <person name="Winkler S."/>
            <person name="Jermiin L.S."/>
            <person name="Skirmuntt E.C."/>
            <person name="Katzourakis A."/>
            <person name="Burkitt-Gray L."/>
            <person name="Ray D.A."/>
            <person name="Sullivan K.A.M."/>
            <person name="Roscito J.G."/>
            <person name="Kirilenko B.M."/>
            <person name="Davalos L.M."/>
            <person name="Corthals A.P."/>
            <person name="Power M.L."/>
            <person name="Jones G."/>
            <person name="Ransome R.D."/>
            <person name="Dechmann D.K.N."/>
            <person name="Locatelli A.G."/>
            <person name="Puechmaille S.J."/>
            <person name="Fedrigo O."/>
            <person name="Jarvis E.D."/>
            <person name="Hiller M."/>
            <person name="Vernes S.C."/>
            <person name="Myers E.W."/>
            <person name="Teeling E.C."/>
        </authorList>
    </citation>
    <scope>NUCLEOTIDE SEQUENCE [LARGE SCALE GENOMIC DNA]</scope>
    <source>
        <strain evidence="2">MMolMol1</strain>
        <tissue evidence="2">Muscle</tissue>
    </source>
</reference>
<dbReference type="Proteomes" id="UP000550707">
    <property type="component" value="Unassembled WGS sequence"/>
</dbReference>
<evidence type="ECO:0000313" key="2">
    <source>
        <dbReference type="EMBL" id="KAF6450592.1"/>
    </source>
</evidence>
<comment type="caution">
    <text evidence="2">The sequence shown here is derived from an EMBL/GenBank/DDBJ whole genome shotgun (WGS) entry which is preliminary data.</text>
</comment>
<sequence>MQACSASRGLGWTRPRGRITPHGRACLASGNQPRASPPVLDGWRNWILKVREAETQRPRPRAPALHVAREETDGHWNFQLEDDHGASAGPRGPRGTVSAAWRWLDAACPGSLGTCTGRPSEPSRGH</sequence>
<dbReference type="InParanoid" id="A0A7J8FTX2"/>
<dbReference type="EMBL" id="JACASF010000011">
    <property type="protein sequence ID" value="KAF6450592.1"/>
    <property type="molecule type" value="Genomic_DNA"/>
</dbReference>
<name>A0A7J8FTX2_MOLMO</name>
<evidence type="ECO:0000313" key="3">
    <source>
        <dbReference type="Proteomes" id="UP000550707"/>
    </source>
</evidence>
<gene>
    <name evidence="2" type="ORF">HJG59_008448</name>
</gene>
<accession>A0A7J8FTX2</accession>
<protein>
    <submittedName>
        <fullName evidence="2">Uncharacterized protein</fullName>
    </submittedName>
</protein>
<evidence type="ECO:0000256" key="1">
    <source>
        <dbReference type="SAM" id="MobiDB-lite"/>
    </source>
</evidence>
<organism evidence="2 3">
    <name type="scientific">Molossus molossus</name>
    <name type="common">Pallas' mastiff bat</name>
    <name type="synonym">Vespertilio molossus</name>
    <dbReference type="NCBI Taxonomy" id="27622"/>
    <lineage>
        <taxon>Eukaryota</taxon>
        <taxon>Metazoa</taxon>
        <taxon>Chordata</taxon>
        <taxon>Craniata</taxon>
        <taxon>Vertebrata</taxon>
        <taxon>Euteleostomi</taxon>
        <taxon>Mammalia</taxon>
        <taxon>Eutheria</taxon>
        <taxon>Laurasiatheria</taxon>
        <taxon>Chiroptera</taxon>
        <taxon>Yangochiroptera</taxon>
        <taxon>Molossidae</taxon>
        <taxon>Molossus</taxon>
    </lineage>
</organism>
<keyword evidence="3" id="KW-1185">Reference proteome</keyword>
<proteinExistence type="predicted"/>